<dbReference type="EMBL" id="VSSQ01000021">
    <property type="protein sequence ID" value="MPL63286.1"/>
    <property type="molecule type" value="Genomic_DNA"/>
</dbReference>
<dbReference type="SUPFAM" id="SSF102405">
    <property type="entry name" value="MCP/YpsA-like"/>
    <property type="match status" value="1"/>
</dbReference>
<dbReference type="Pfam" id="PF17782">
    <property type="entry name" value="WHD_DprA"/>
    <property type="match status" value="1"/>
</dbReference>
<dbReference type="NCBIfam" id="TIGR00732">
    <property type="entry name" value="dprA"/>
    <property type="match status" value="1"/>
</dbReference>
<dbReference type="SUPFAM" id="SSF47781">
    <property type="entry name" value="RuvA domain 2-like"/>
    <property type="match status" value="1"/>
</dbReference>
<proteinExistence type="inferred from homology"/>
<dbReference type="InterPro" id="IPR041614">
    <property type="entry name" value="DprA_WH"/>
</dbReference>
<dbReference type="InterPro" id="IPR036390">
    <property type="entry name" value="WH_DNA-bd_sf"/>
</dbReference>
<comment type="similarity">
    <text evidence="1">Belongs to the DprA/Smf family.</text>
</comment>
<evidence type="ECO:0000259" key="2">
    <source>
        <dbReference type="Pfam" id="PF02481"/>
    </source>
</evidence>
<accession>A0A644T8L3</accession>
<dbReference type="InterPro" id="IPR057666">
    <property type="entry name" value="DrpA_SLOG"/>
</dbReference>
<sequence>MERYYLAALHMVDGIGSISLQKLVGFFGSAKAVWMADRQQILSCRLLNDAICNNLLNHREKIDVHEIAEQWDKKGIQVCTVDDGDYPSLLRNIFNPPAVIYYRGTLPNTSDIIAIVGARRATTYGKNTAQMLARELAAHDFWVVSGGARGIDTAAHEGALEKGKTIAVMGCGIDIVYPPENKKLFSAIAESGVILSEYPPGTLSRAAFFPARNRIISGLSRGTIVVEAAQKSGALITADFALEQGRDVFAVPGSVFSELSRGTHQLLKQGAKLVDCANDILEEYHVATTSLHTQKEELSHDEEAIYSILSYEDPLGIEEIVMRINLTPSTVTYILLQLELRGLVAGQSGQRYVRAAREGIR</sequence>
<dbReference type="GO" id="GO:0009294">
    <property type="term" value="P:DNA-mediated transformation"/>
    <property type="evidence" value="ECO:0007669"/>
    <property type="project" value="InterPro"/>
</dbReference>
<dbReference type="PANTHER" id="PTHR43022">
    <property type="entry name" value="PROTEIN SMF"/>
    <property type="match status" value="1"/>
</dbReference>
<evidence type="ECO:0000256" key="1">
    <source>
        <dbReference type="ARBA" id="ARBA00006525"/>
    </source>
</evidence>
<comment type="caution">
    <text evidence="4">The sequence shown here is derived from an EMBL/GenBank/DDBJ whole genome shotgun (WGS) entry which is preliminary data.</text>
</comment>
<dbReference type="PANTHER" id="PTHR43022:SF1">
    <property type="entry name" value="PROTEIN SMF"/>
    <property type="match status" value="1"/>
</dbReference>
<dbReference type="InterPro" id="IPR010994">
    <property type="entry name" value="RuvA_2-like"/>
</dbReference>
<feature type="domain" description="DprA winged helix" evidence="3">
    <location>
        <begin position="294"/>
        <end position="349"/>
    </location>
</feature>
<feature type="domain" description="Smf/DprA SLOG" evidence="2">
    <location>
        <begin position="78"/>
        <end position="284"/>
    </location>
</feature>
<dbReference type="Gene3D" id="3.40.50.450">
    <property type="match status" value="1"/>
</dbReference>
<dbReference type="Pfam" id="PF02481">
    <property type="entry name" value="DNA_processg_A"/>
    <property type="match status" value="1"/>
</dbReference>
<gene>
    <name evidence="4" type="ORF">SDC9_08908</name>
</gene>
<reference evidence="4" key="1">
    <citation type="submission" date="2019-08" db="EMBL/GenBank/DDBJ databases">
        <authorList>
            <person name="Kucharzyk K."/>
            <person name="Murdoch R.W."/>
            <person name="Higgins S."/>
            <person name="Loffler F."/>
        </authorList>
    </citation>
    <scope>NUCLEOTIDE SEQUENCE</scope>
</reference>
<dbReference type="InterPro" id="IPR003488">
    <property type="entry name" value="DprA"/>
</dbReference>
<organism evidence="4">
    <name type="scientific">bioreactor metagenome</name>
    <dbReference type="NCBI Taxonomy" id="1076179"/>
    <lineage>
        <taxon>unclassified sequences</taxon>
        <taxon>metagenomes</taxon>
        <taxon>ecological metagenomes</taxon>
    </lineage>
</organism>
<dbReference type="SUPFAM" id="SSF46785">
    <property type="entry name" value="Winged helix' DNA-binding domain"/>
    <property type="match status" value="1"/>
</dbReference>
<dbReference type="Gene3D" id="1.10.10.10">
    <property type="entry name" value="Winged helix-like DNA-binding domain superfamily/Winged helix DNA-binding domain"/>
    <property type="match status" value="1"/>
</dbReference>
<protein>
    <submittedName>
        <fullName evidence="4">Uncharacterized protein</fullName>
    </submittedName>
</protein>
<evidence type="ECO:0000313" key="4">
    <source>
        <dbReference type="EMBL" id="MPL63286.1"/>
    </source>
</evidence>
<dbReference type="InterPro" id="IPR036388">
    <property type="entry name" value="WH-like_DNA-bd_sf"/>
</dbReference>
<evidence type="ECO:0000259" key="3">
    <source>
        <dbReference type="Pfam" id="PF17782"/>
    </source>
</evidence>
<dbReference type="AlphaFoldDB" id="A0A644T8L3"/>
<name>A0A644T8L3_9ZZZZ</name>